<sequence>MKKLKKKRSLVGVLLLLICGTYLLRQEGLERSVSASAVVTAGDFRLNVNNKWDAVEKKSYASLKWDAVPDLSLGGYQLYQSEDGVTWNARSLKYGKAIKVLNIYPDWPASNTLASWMN</sequence>
<feature type="non-terminal residue" evidence="1">
    <location>
        <position position="118"/>
    </location>
</feature>
<organism evidence="1 2">
    <name type="scientific">Isobaculum melis</name>
    <dbReference type="NCBI Taxonomy" id="142588"/>
    <lineage>
        <taxon>Bacteria</taxon>
        <taxon>Bacillati</taxon>
        <taxon>Bacillota</taxon>
        <taxon>Bacilli</taxon>
        <taxon>Lactobacillales</taxon>
        <taxon>Carnobacteriaceae</taxon>
        <taxon>Isobaculum</taxon>
    </lineage>
</organism>
<dbReference type="EMBL" id="FOHA01000007">
    <property type="protein sequence ID" value="SER82122.1"/>
    <property type="molecule type" value="Genomic_DNA"/>
</dbReference>
<reference evidence="1 2" key="1">
    <citation type="submission" date="2016-10" db="EMBL/GenBank/DDBJ databases">
        <authorList>
            <person name="de Groot N.N."/>
        </authorList>
    </citation>
    <scope>NUCLEOTIDE SEQUENCE [LARGE SCALE GENOMIC DNA]</scope>
    <source>
        <strain evidence="1 2">DSM 13760</strain>
    </source>
</reference>
<accession>A0A1H9SAT9</accession>
<gene>
    <name evidence="1" type="ORF">SAMN04488559_1071</name>
</gene>
<evidence type="ECO:0000313" key="1">
    <source>
        <dbReference type="EMBL" id="SER82122.1"/>
    </source>
</evidence>
<dbReference type="Proteomes" id="UP000198948">
    <property type="component" value="Unassembled WGS sequence"/>
</dbReference>
<evidence type="ECO:0000313" key="2">
    <source>
        <dbReference type="Proteomes" id="UP000198948"/>
    </source>
</evidence>
<proteinExistence type="predicted"/>
<protein>
    <submittedName>
        <fullName evidence="1">Uncharacterized protein</fullName>
    </submittedName>
</protein>
<keyword evidence="2" id="KW-1185">Reference proteome</keyword>
<dbReference type="AlphaFoldDB" id="A0A1H9SAT9"/>
<name>A0A1H9SAT9_9LACT</name>